<dbReference type="InterPro" id="IPR036013">
    <property type="entry name" value="Band_7/SPFH_dom_sf"/>
</dbReference>
<keyword evidence="4 6" id="KW-1133">Transmembrane helix</keyword>
<feature type="region of interest" description="Disordered" evidence="8">
    <location>
        <begin position="366"/>
        <end position="405"/>
    </location>
</feature>
<evidence type="ECO:0000256" key="5">
    <source>
        <dbReference type="ARBA" id="ARBA00023136"/>
    </source>
</evidence>
<feature type="compositionally biased region" description="Polar residues" evidence="8">
    <location>
        <begin position="393"/>
        <end position="405"/>
    </location>
</feature>
<keyword evidence="11" id="KW-1185">Reference proteome</keyword>
<evidence type="ECO:0000256" key="8">
    <source>
        <dbReference type="SAM" id="MobiDB-lite"/>
    </source>
</evidence>
<keyword evidence="7" id="KW-0175">Coiled coil</keyword>
<dbReference type="PANTHER" id="PTHR43327">
    <property type="entry name" value="STOMATIN-LIKE PROTEIN 2, MITOCHONDRIAL"/>
    <property type="match status" value="1"/>
</dbReference>
<dbReference type="InterPro" id="IPR001107">
    <property type="entry name" value="Band_7"/>
</dbReference>
<dbReference type="SMART" id="SM00244">
    <property type="entry name" value="PHB"/>
    <property type="match status" value="1"/>
</dbReference>
<evidence type="ECO:0000313" key="11">
    <source>
        <dbReference type="Proteomes" id="UP001294412"/>
    </source>
</evidence>
<protein>
    <recommendedName>
        <fullName evidence="6">Protein HflK</fullName>
    </recommendedName>
</protein>
<comment type="similarity">
    <text evidence="2 6">Belongs to the band 7/mec-2 family. HflK subfamily.</text>
</comment>
<keyword evidence="5 6" id="KW-0472">Membrane</keyword>
<accession>A0ABU5I0G2</accession>
<evidence type="ECO:0000256" key="6">
    <source>
        <dbReference type="RuleBase" id="RU364113"/>
    </source>
</evidence>
<dbReference type="Proteomes" id="UP001294412">
    <property type="component" value="Unassembled WGS sequence"/>
</dbReference>
<keyword evidence="10" id="KW-0378">Hydrolase</keyword>
<dbReference type="PANTHER" id="PTHR43327:SF2">
    <property type="entry name" value="MODULATOR OF FTSH PROTEASE HFLK"/>
    <property type="match status" value="1"/>
</dbReference>
<feature type="transmembrane region" description="Helical" evidence="6">
    <location>
        <begin position="61"/>
        <end position="89"/>
    </location>
</feature>
<evidence type="ECO:0000256" key="2">
    <source>
        <dbReference type="ARBA" id="ARBA00006971"/>
    </source>
</evidence>
<evidence type="ECO:0000256" key="4">
    <source>
        <dbReference type="ARBA" id="ARBA00022989"/>
    </source>
</evidence>
<evidence type="ECO:0000313" key="10">
    <source>
        <dbReference type="EMBL" id="MDY8108612.1"/>
    </source>
</evidence>
<comment type="subcellular location">
    <subcellularLocation>
        <location evidence="1">Membrane</location>
        <topology evidence="1">Single-pass membrane protein</topology>
    </subcellularLocation>
</comment>
<feature type="region of interest" description="Disordered" evidence="8">
    <location>
        <begin position="1"/>
        <end position="50"/>
    </location>
</feature>
<dbReference type="GO" id="GO:0008233">
    <property type="term" value="F:peptidase activity"/>
    <property type="evidence" value="ECO:0007669"/>
    <property type="project" value="UniProtKB-KW"/>
</dbReference>
<keyword evidence="3 6" id="KW-0812">Transmembrane</keyword>
<dbReference type="EMBL" id="JAXLPB010000002">
    <property type="protein sequence ID" value="MDY8108612.1"/>
    <property type="molecule type" value="Genomic_DNA"/>
</dbReference>
<gene>
    <name evidence="10" type="primary">hflK</name>
    <name evidence="10" type="ORF">U0C82_05515</name>
</gene>
<dbReference type="NCBIfam" id="TIGR01933">
    <property type="entry name" value="hflK"/>
    <property type="match status" value="1"/>
</dbReference>
<evidence type="ECO:0000256" key="7">
    <source>
        <dbReference type="SAM" id="Coils"/>
    </source>
</evidence>
<feature type="domain" description="Band 7" evidence="9">
    <location>
        <begin position="90"/>
        <end position="258"/>
    </location>
</feature>
<dbReference type="InterPro" id="IPR050710">
    <property type="entry name" value="Band7/mec-2_domain"/>
</dbReference>
<comment type="function">
    <text evidence="6">HflC and HflK could encode or regulate a protease.</text>
</comment>
<sequence length="405" mass="43205">MPWSNQTGNGGWKGGGGGNGGGPWGQRPQGPRPGGGGGGGPNNSPDLEDILRRGGDRLKRALPGGGGSAGGSAAIVLLVVLALGVIWVMKSVYTVQPDEVGVEMLFGKPKEELSEPGLHLAIWPIETVDTVPVVESQITLGSSQSGDNSGLMLSGDQNIVDVQFAVLYQVDNPQNFLFNVQDPASMVQQVSESAMREVVGRRPVQDVFRDDRAGIAEEVREIAQATLNEYGAGVRINGISIEDAAPPPQVADAFDEVQRAEQDEDRFIEEANRYRNQQVGEARGEAAQIREDAAAYKSRVVQEAEGEAQRFTSILTEYAKAPDVTRKRLFLETMEGVLRDSNKIILEGDASGQGVVPYLPLNELQRQNNTTNNDDNAANATNSNRTSDPAARTSANSRSVPGGSN</sequence>
<evidence type="ECO:0000256" key="1">
    <source>
        <dbReference type="ARBA" id="ARBA00004167"/>
    </source>
</evidence>
<comment type="caution">
    <text evidence="10">The sequence shown here is derived from an EMBL/GenBank/DDBJ whole genome shotgun (WGS) entry which is preliminary data.</text>
</comment>
<comment type="subunit">
    <text evidence="6">HflC and HflK may interact to form a multimeric complex.</text>
</comment>
<feature type="compositionally biased region" description="Gly residues" evidence="8">
    <location>
        <begin position="32"/>
        <end position="41"/>
    </location>
</feature>
<dbReference type="CDD" id="cd03404">
    <property type="entry name" value="SPFH_HflK"/>
    <property type="match status" value="1"/>
</dbReference>
<proteinExistence type="inferred from homology"/>
<dbReference type="RefSeq" id="WP_322186091.1">
    <property type="nucleotide sequence ID" value="NZ_JAXLPB010000002.1"/>
</dbReference>
<keyword evidence="10" id="KW-0645">Protease</keyword>
<dbReference type="GO" id="GO:0006508">
    <property type="term" value="P:proteolysis"/>
    <property type="evidence" value="ECO:0007669"/>
    <property type="project" value="UniProtKB-KW"/>
</dbReference>
<organism evidence="10 11">
    <name type="scientific">Fulvimarina uroteuthidis</name>
    <dbReference type="NCBI Taxonomy" id="3098149"/>
    <lineage>
        <taxon>Bacteria</taxon>
        <taxon>Pseudomonadati</taxon>
        <taxon>Pseudomonadota</taxon>
        <taxon>Alphaproteobacteria</taxon>
        <taxon>Hyphomicrobiales</taxon>
        <taxon>Aurantimonadaceae</taxon>
        <taxon>Fulvimarina</taxon>
    </lineage>
</organism>
<dbReference type="Pfam" id="PF01145">
    <property type="entry name" value="Band_7"/>
    <property type="match status" value="1"/>
</dbReference>
<dbReference type="InterPro" id="IPR010201">
    <property type="entry name" value="HflK"/>
</dbReference>
<reference evidence="10 11" key="1">
    <citation type="submission" date="2023-12" db="EMBL/GenBank/DDBJ databases">
        <title>Description of Novel Strain Fulvimarina sp. 2208YS6-2-32 isolated from Uroteuthis (Photololigo) edulis.</title>
        <authorList>
            <person name="Park J.-S."/>
        </authorList>
    </citation>
    <scope>NUCLEOTIDE SEQUENCE [LARGE SCALE GENOMIC DNA]</scope>
    <source>
        <strain evidence="10 11">2208YS6-2-32</strain>
    </source>
</reference>
<evidence type="ECO:0000259" key="9">
    <source>
        <dbReference type="SMART" id="SM00244"/>
    </source>
</evidence>
<name>A0ABU5I0G2_9HYPH</name>
<dbReference type="Gene3D" id="3.30.479.30">
    <property type="entry name" value="Band 7 domain"/>
    <property type="match status" value="1"/>
</dbReference>
<evidence type="ECO:0000256" key="3">
    <source>
        <dbReference type="ARBA" id="ARBA00022692"/>
    </source>
</evidence>
<feature type="compositionally biased region" description="Gly residues" evidence="8">
    <location>
        <begin position="8"/>
        <end position="24"/>
    </location>
</feature>
<feature type="compositionally biased region" description="Low complexity" evidence="8">
    <location>
        <begin position="366"/>
        <end position="388"/>
    </location>
</feature>
<feature type="coiled-coil region" evidence="7">
    <location>
        <begin position="250"/>
        <end position="277"/>
    </location>
</feature>
<dbReference type="SUPFAM" id="SSF117892">
    <property type="entry name" value="Band 7/SPFH domain"/>
    <property type="match status" value="1"/>
</dbReference>